<evidence type="ECO:0000256" key="1">
    <source>
        <dbReference type="ARBA" id="ARBA00001946"/>
    </source>
</evidence>
<dbReference type="Gene3D" id="3.10.520.10">
    <property type="entry name" value="ApbE-like domains"/>
    <property type="match status" value="1"/>
</dbReference>
<proteinExistence type="inferred from homology"/>
<evidence type="ECO:0000256" key="8">
    <source>
        <dbReference type="ARBA" id="ARBA00022842"/>
    </source>
</evidence>
<organism evidence="12 13">
    <name type="scientific">Parachitinimonas caeni</name>
    <dbReference type="NCBI Taxonomy" id="3031301"/>
    <lineage>
        <taxon>Bacteria</taxon>
        <taxon>Pseudomonadati</taxon>
        <taxon>Pseudomonadota</taxon>
        <taxon>Betaproteobacteria</taxon>
        <taxon>Neisseriales</taxon>
        <taxon>Chitinibacteraceae</taxon>
        <taxon>Parachitinimonas</taxon>
    </lineage>
</organism>
<sequence>MLWPETPTPWRMTGCLLLTACLAGCQQPPLVQQERYVFGTRVQISIWGLPEALSRQEMDRVLGEMERLHRKLHAWQTSDLTRLNTAFSIGEAATIDIELRGLLQEAARYETISDELFCPAIGMLVAEWGFHQDQPKPANPDPHVITSVVTAKPRLSDLDISDTTVSSRNPTVQLDLGGMAKGFALDHAAAMLQKHRINNALINIGGHVLALGKKGNEAWKVGIQDTRRPEAMAVVELQDGEAIGTSGDYQRYFEKDGQRYSHLIDPRSGRPAQGIRAVTVIAPKGLRAGTVSDVATKPMFIGGLDTARDYANRFGIRDALLVSNDGSVYITPSLQPRLKWLLPPRHLYWLR</sequence>
<gene>
    <name evidence="12" type="ORF">PZA18_00705</name>
</gene>
<dbReference type="Pfam" id="PF02424">
    <property type="entry name" value="ApbE"/>
    <property type="match status" value="1"/>
</dbReference>
<keyword evidence="13" id="KW-1185">Reference proteome</keyword>
<evidence type="ECO:0000256" key="11">
    <source>
        <dbReference type="PIRNR" id="PIRNR006268"/>
    </source>
</evidence>
<dbReference type="PANTHER" id="PTHR30040:SF2">
    <property type="entry name" value="FAD:PROTEIN FMN TRANSFERASE"/>
    <property type="match status" value="1"/>
</dbReference>
<dbReference type="PIRSF" id="PIRSF006268">
    <property type="entry name" value="ApbE"/>
    <property type="match status" value="1"/>
</dbReference>
<comment type="cofactor">
    <cofactor evidence="1">
        <name>Mg(2+)</name>
        <dbReference type="ChEBI" id="CHEBI:18420"/>
    </cofactor>
</comment>
<comment type="caution">
    <text evidence="12">The sequence shown here is derived from an EMBL/GenBank/DDBJ whole genome shotgun (WGS) entry which is preliminary data.</text>
</comment>
<dbReference type="InterPro" id="IPR003374">
    <property type="entry name" value="ApbE-like_sf"/>
</dbReference>
<comment type="catalytic activity">
    <reaction evidence="10 11">
        <text>L-threonyl-[protein] + FAD = FMN-L-threonyl-[protein] + AMP + H(+)</text>
        <dbReference type="Rhea" id="RHEA:36847"/>
        <dbReference type="Rhea" id="RHEA-COMP:11060"/>
        <dbReference type="Rhea" id="RHEA-COMP:11061"/>
        <dbReference type="ChEBI" id="CHEBI:15378"/>
        <dbReference type="ChEBI" id="CHEBI:30013"/>
        <dbReference type="ChEBI" id="CHEBI:57692"/>
        <dbReference type="ChEBI" id="CHEBI:74257"/>
        <dbReference type="ChEBI" id="CHEBI:456215"/>
        <dbReference type="EC" id="2.7.1.180"/>
    </reaction>
</comment>
<dbReference type="PANTHER" id="PTHR30040">
    <property type="entry name" value="THIAMINE BIOSYNTHESIS LIPOPROTEIN APBE"/>
    <property type="match status" value="1"/>
</dbReference>
<evidence type="ECO:0000256" key="5">
    <source>
        <dbReference type="ARBA" id="ARBA00022679"/>
    </source>
</evidence>
<evidence type="ECO:0000256" key="2">
    <source>
        <dbReference type="ARBA" id="ARBA00011955"/>
    </source>
</evidence>
<reference evidence="12" key="1">
    <citation type="submission" date="2023-03" db="EMBL/GenBank/DDBJ databases">
        <title>Chitinimonas shenzhenensis gen. nov., sp. nov., a novel member of family Burkholderiaceae isolated from activated sludge collected in Shen Zhen, China.</title>
        <authorList>
            <person name="Wang X."/>
        </authorList>
    </citation>
    <scope>NUCLEOTIDE SEQUENCE</scope>
    <source>
        <strain evidence="12">DQS-5</strain>
    </source>
</reference>
<keyword evidence="8 11" id="KW-0460">Magnesium</keyword>
<keyword evidence="7 11" id="KW-0274">FAD</keyword>
<dbReference type="RefSeq" id="WP_284098846.1">
    <property type="nucleotide sequence ID" value="NZ_JARRAF010000001.1"/>
</dbReference>
<evidence type="ECO:0000256" key="3">
    <source>
        <dbReference type="ARBA" id="ARBA00016337"/>
    </source>
</evidence>
<keyword evidence="6 11" id="KW-0479">Metal-binding</keyword>
<evidence type="ECO:0000256" key="4">
    <source>
        <dbReference type="ARBA" id="ARBA00022630"/>
    </source>
</evidence>
<dbReference type="SUPFAM" id="SSF143631">
    <property type="entry name" value="ApbE-like"/>
    <property type="match status" value="1"/>
</dbReference>
<dbReference type="EMBL" id="JARRAF010000001">
    <property type="protein sequence ID" value="MDK2122563.1"/>
    <property type="molecule type" value="Genomic_DNA"/>
</dbReference>
<dbReference type="Proteomes" id="UP001172778">
    <property type="component" value="Unassembled WGS sequence"/>
</dbReference>
<evidence type="ECO:0000256" key="6">
    <source>
        <dbReference type="ARBA" id="ARBA00022723"/>
    </source>
</evidence>
<name>A0ABT7DR64_9NEIS</name>
<dbReference type="EC" id="2.7.1.180" evidence="2 11"/>
<protein>
    <recommendedName>
        <fullName evidence="3 11">FAD:protein FMN transferase</fullName>
        <ecNumber evidence="2 11">2.7.1.180</ecNumber>
    </recommendedName>
    <alternativeName>
        <fullName evidence="9 11">Flavin transferase</fullName>
    </alternativeName>
</protein>
<dbReference type="InterPro" id="IPR024932">
    <property type="entry name" value="ApbE"/>
</dbReference>
<comment type="similarity">
    <text evidence="11">Belongs to the ApbE family.</text>
</comment>
<keyword evidence="5 11" id="KW-0808">Transferase</keyword>
<accession>A0ABT7DR64</accession>
<dbReference type="GO" id="GO:0016740">
    <property type="term" value="F:transferase activity"/>
    <property type="evidence" value="ECO:0007669"/>
    <property type="project" value="UniProtKB-KW"/>
</dbReference>
<evidence type="ECO:0000256" key="10">
    <source>
        <dbReference type="ARBA" id="ARBA00048540"/>
    </source>
</evidence>
<evidence type="ECO:0000256" key="9">
    <source>
        <dbReference type="ARBA" id="ARBA00031306"/>
    </source>
</evidence>
<evidence type="ECO:0000313" key="13">
    <source>
        <dbReference type="Proteomes" id="UP001172778"/>
    </source>
</evidence>
<evidence type="ECO:0000313" key="12">
    <source>
        <dbReference type="EMBL" id="MDK2122563.1"/>
    </source>
</evidence>
<evidence type="ECO:0000256" key="7">
    <source>
        <dbReference type="ARBA" id="ARBA00022827"/>
    </source>
</evidence>
<keyword evidence="4 11" id="KW-0285">Flavoprotein</keyword>